<organism evidence="1 2">
    <name type="scientific">Clonorchis sinensis</name>
    <name type="common">Chinese liver fluke</name>
    <dbReference type="NCBI Taxonomy" id="79923"/>
    <lineage>
        <taxon>Eukaryota</taxon>
        <taxon>Metazoa</taxon>
        <taxon>Spiralia</taxon>
        <taxon>Lophotrochozoa</taxon>
        <taxon>Platyhelminthes</taxon>
        <taxon>Trematoda</taxon>
        <taxon>Digenea</taxon>
        <taxon>Opisthorchiida</taxon>
        <taxon>Opisthorchiata</taxon>
        <taxon>Opisthorchiidae</taxon>
        <taxon>Clonorchis</taxon>
    </lineage>
</organism>
<protein>
    <submittedName>
        <fullName evidence="1">Uncharacterized protein</fullName>
    </submittedName>
</protein>
<dbReference type="EMBL" id="DF142847">
    <property type="protein sequence ID" value="GAA47649.1"/>
    <property type="molecule type" value="Genomic_DNA"/>
</dbReference>
<sequence>MDFVNLYLYGNLPASPSKPQAGFDFIKSLYEYGFIAYIKKAECEPVYFFTVLLVDCVEETSRYTSRRMPVLHTNTTVMHIGEASVTTVGLVCSTNGRTTTPEAGNRRCLEGLLDVQGIEGLRIGSFKRTPTPNYFQLVFGAQEMRFNSDAPHDSSRFRQTGDSAGFQWSHIGCRTPNVYRKRFEKQSISRKSLSELLHRSAIYLAPTRLEVFRGLVTQSLANQSTGQLTHYRQDIFKRSNFVLIPMLIDPRTLLLVNGVVLPSCSNLVSIGNVVYSAELPVTSLVPKWKTLESRQLTVVLYHFPSKQGFRHISCEDNVCEFPYIVGSYKSTTFWFYERLTWNPHTSQTGDSAGFQVSLFDRRKADLREDVLLTCLMSSIRRYTGIGLVSYRSVSPSRYNEVHCTIIGKSQLFFPHLMTTCQNILIEASCSFDWEGPSATIMIMVTKLNTMIQAYCTTHKVAENSSIGPRPVSAFLRLIRDKDDLKYIASNDESANSEKLKSIELLLEE</sequence>
<reference key="2">
    <citation type="submission" date="2011-10" db="EMBL/GenBank/DDBJ databases">
        <title>The genome and transcriptome sequence of Clonorchis sinensis provide insights into the carcinogenic liver fluke.</title>
        <authorList>
            <person name="Wang X."/>
            <person name="Huang Y."/>
            <person name="Chen W."/>
            <person name="Liu H."/>
            <person name="Guo L."/>
            <person name="Chen Y."/>
            <person name="Luo F."/>
            <person name="Zhou W."/>
            <person name="Sun J."/>
            <person name="Mao Q."/>
            <person name="Liang P."/>
            <person name="Zhou C."/>
            <person name="Tian Y."/>
            <person name="Men J."/>
            <person name="Lv X."/>
            <person name="Huang L."/>
            <person name="Zhou J."/>
            <person name="Hu Y."/>
            <person name="Li R."/>
            <person name="Zhang F."/>
            <person name="Lei H."/>
            <person name="Li X."/>
            <person name="Hu X."/>
            <person name="Liang C."/>
            <person name="Xu J."/>
            <person name="Wu Z."/>
            <person name="Yu X."/>
        </authorList>
    </citation>
    <scope>NUCLEOTIDE SEQUENCE</scope>
    <source>
        <strain>Henan</strain>
    </source>
</reference>
<gene>
    <name evidence="1" type="ORF">CLF_100629</name>
</gene>
<reference evidence="1" key="1">
    <citation type="journal article" date="2011" name="Genome Biol.">
        <title>The draft genome of the carcinogenic human liver fluke Clonorchis sinensis.</title>
        <authorList>
            <person name="Wang X."/>
            <person name="Chen W."/>
            <person name="Huang Y."/>
            <person name="Sun J."/>
            <person name="Men J."/>
            <person name="Liu H."/>
            <person name="Luo F."/>
            <person name="Guo L."/>
            <person name="Lv X."/>
            <person name="Deng C."/>
            <person name="Zhou C."/>
            <person name="Fan Y."/>
            <person name="Li X."/>
            <person name="Huang L."/>
            <person name="Hu Y."/>
            <person name="Liang C."/>
            <person name="Hu X."/>
            <person name="Xu J."/>
            <person name="Yu X."/>
        </authorList>
    </citation>
    <scope>NUCLEOTIDE SEQUENCE [LARGE SCALE GENOMIC DNA]</scope>
    <source>
        <strain evidence="1">Henan</strain>
    </source>
</reference>
<dbReference type="Proteomes" id="UP000008909">
    <property type="component" value="Unassembled WGS sequence"/>
</dbReference>
<dbReference type="AlphaFoldDB" id="G7Y3W3"/>
<proteinExistence type="predicted"/>
<keyword evidence="2" id="KW-1185">Reference proteome</keyword>
<evidence type="ECO:0000313" key="2">
    <source>
        <dbReference type="Proteomes" id="UP000008909"/>
    </source>
</evidence>
<evidence type="ECO:0000313" key="1">
    <source>
        <dbReference type="EMBL" id="GAA47649.1"/>
    </source>
</evidence>
<accession>G7Y3W3</accession>
<name>G7Y3W3_CLOSI</name>